<dbReference type="EMBL" id="JABSTR010000007">
    <property type="protein sequence ID" value="KAH9375508.1"/>
    <property type="molecule type" value="Genomic_DNA"/>
</dbReference>
<sequence>MEHELGKLTSLTQWCNTLRDVLEKCTNSIERTAGDTDVDGYFSRLREARQGLVKRWRRQKAQQKVEDQDWRGHS</sequence>
<dbReference type="VEuPathDB" id="VectorBase:HLOH_048755"/>
<protein>
    <submittedName>
        <fullName evidence="1">Uncharacterized protein</fullName>
    </submittedName>
</protein>
<dbReference type="Proteomes" id="UP000821853">
    <property type="component" value="Chromosome 5"/>
</dbReference>
<name>A0A9J6GMZ6_HAELO</name>
<evidence type="ECO:0000313" key="1">
    <source>
        <dbReference type="EMBL" id="KAH9375508.1"/>
    </source>
</evidence>
<dbReference type="AlphaFoldDB" id="A0A9J6GMZ6"/>
<reference evidence="1 2" key="1">
    <citation type="journal article" date="2020" name="Cell">
        <title>Large-Scale Comparative Analyses of Tick Genomes Elucidate Their Genetic Diversity and Vector Capacities.</title>
        <authorList>
            <consortium name="Tick Genome and Microbiome Consortium (TIGMIC)"/>
            <person name="Jia N."/>
            <person name="Wang J."/>
            <person name="Shi W."/>
            <person name="Du L."/>
            <person name="Sun Y."/>
            <person name="Zhan W."/>
            <person name="Jiang J.F."/>
            <person name="Wang Q."/>
            <person name="Zhang B."/>
            <person name="Ji P."/>
            <person name="Bell-Sakyi L."/>
            <person name="Cui X.M."/>
            <person name="Yuan T.T."/>
            <person name="Jiang B.G."/>
            <person name="Yang W.F."/>
            <person name="Lam T.T."/>
            <person name="Chang Q.C."/>
            <person name="Ding S.J."/>
            <person name="Wang X.J."/>
            <person name="Zhu J.G."/>
            <person name="Ruan X.D."/>
            <person name="Zhao L."/>
            <person name="Wei J.T."/>
            <person name="Ye R.Z."/>
            <person name="Que T.C."/>
            <person name="Du C.H."/>
            <person name="Zhou Y.H."/>
            <person name="Cheng J.X."/>
            <person name="Dai P.F."/>
            <person name="Guo W.B."/>
            <person name="Han X.H."/>
            <person name="Huang E.J."/>
            <person name="Li L.F."/>
            <person name="Wei W."/>
            <person name="Gao Y.C."/>
            <person name="Liu J.Z."/>
            <person name="Shao H.Z."/>
            <person name="Wang X."/>
            <person name="Wang C.C."/>
            <person name="Yang T.C."/>
            <person name="Huo Q.B."/>
            <person name="Li W."/>
            <person name="Chen H.Y."/>
            <person name="Chen S.E."/>
            <person name="Zhou L.G."/>
            <person name="Ni X.B."/>
            <person name="Tian J.H."/>
            <person name="Sheng Y."/>
            <person name="Liu T."/>
            <person name="Pan Y.S."/>
            <person name="Xia L.Y."/>
            <person name="Li J."/>
            <person name="Zhao F."/>
            <person name="Cao W.C."/>
        </authorList>
    </citation>
    <scope>NUCLEOTIDE SEQUENCE [LARGE SCALE GENOMIC DNA]</scope>
    <source>
        <strain evidence="1">HaeL-2018</strain>
    </source>
</reference>
<proteinExistence type="predicted"/>
<organism evidence="1 2">
    <name type="scientific">Haemaphysalis longicornis</name>
    <name type="common">Bush tick</name>
    <dbReference type="NCBI Taxonomy" id="44386"/>
    <lineage>
        <taxon>Eukaryota</taxon>
        <taxon>Metazoa</taxon>
        <taxon>Ecdysozoa</taxon>
        <taxon>Arthropoda</taxon>
        <taxon>Chelicerata</taxon>
        <taxon>Arachnida</taxon>
        <taxon>Acari</taxon>
        <taxon>Parasitiformes</taxon>
        <taxon>Ixodida</taxon>
        <taxon>Ixodoidea</taxon>
        <taxon>Ixodidae</taxon>
        <taxon>Haemaphysalinae</taxon>
        <taxon>Haemaphysalis</taxon>
    </lineage>
</organism>
<keyword evidence="2" id="KW-1185">Reference proteome</keyword>
<evidence type="ECO:0000313" key="2">
    <source>
        <dbReference type="Proteomes" id="UP000821853"/>
    </source>
</evidence>
<accession>A0A9J6GMZ6</accession>
<comment type="caution">
    <text evidence="1">The sequence shown here is derived from an EMBL/GenBank/DDBJ whole genome shotgun (WGS) entry which is preliminary data.</text>
</comment>
<gene>
    <name evidence="1" type="ORF">HPB48_009406</name>
</gene>